<evidence type="ECO:0000313" key="9">
    <source>
        <dbReference type="EMBL" id="KAL0563170.1"/>
    </source>
</evidence>
<protein>
    <recommendedName>
        <fullName evidence="8">BZIP domain-containing protein</fullName>
    </recommendedName>
</protein>
<evidence type="ECO:0000256" key="7">
    <source>
        <dbReference type="SAM" id="MobiDB-lite"/>
    </source>
</evidence>
<keyword evidence="3" id="KW-0238">DNA-binding</keyword>
<feature type="compositionally biased region" description="Low complexity" evidence="7">
    <location>
        <begin position="209"/>
        <end position="230"/>
    </location>
</feature>
<dbReference type="Pfam" id="PF07716">
    <property type="entry name" value="bZIP_2"/>
    <property type="match status" value="1"/>
</dbReference>
<feature type="region of interest" description="Disordered" evidence="7">
    <location>
        <begin position="49"/>
        <end position="113"/>
    </location>
</feature>
<feature type="compositionally biased region" description="Basic and acidic residues" evidence="7">
    <location>
        <begin position="71"/>
        <end position="81"/>
    </location>
</feature>
<feature type="coiled-coil region" evidence="6">
    <location>
        <begin position="253"/>
        <end position="280"/>
    </location>
</feature>
<dbReference type="SUPFAM" id="SSF57959">
    <property type="entry name" value="Leucine zipper domain"/>
    <property type="match status" value="1"/>
</dbReference>
<proteinExistence type="predicted"/>
<keyword evidence="10" id="KW-1185">Reference proteome</keyword>
<evidence type="ECO:0000256" key="4">
    <source>
        <dbReference type="ARBA" id="ARBA00023163"/>
    </source>
</evidence>
<evidence type="ECO:0000313" key="10">
    <source>
        <dbReference type="Proteomes" id="UP001465976"/>
    </source>
</evidence>
<accession>A0ABR3EJZ4</accession>
<dbReference type="Proteomes" id="UP001465976">
    <property type="component" value="Unassembled WGS sequence"/>
</dbReference>
<dbReference type="EMBL" id="JBAHYK010003842">
    <property type="protein sequence ID" value="KAL0563170.1"/>
    <property type="molecule type" value="Genomic_DNA"/>
</dbReference>
<feature type="region of interest" description="Disordered" evidence="7">
    <location>
        <begin position="154"/>
        <end position="235"/>
    </location>
</feature>
<keyword evidence="6" id="KW-0175">Coiled coil</keyword>
<name>A0ABR3EJZ4_9AGAR</name>
<feature type="domain" description="BZIP" evidence="8">
    <location>
        <begin position="232"/>
        <end position="291"/>
    </location>
</feature>
<dbReference type="CDD" id="cd14705">
    <property type="entry name" value="bZIP_Zip1"/>
    <property type="match status" value="1"/>
</dbReference>
<organism evidence="9 10">
    <name type="scientific">Marasmius crinis-equi</name>
    <dbReference type="NCBI Taxonomy" id="585013"/>
    <lineage>
        <taxon>Eukaryota</taxon>
        <taxon>Fungi</taxon>
        <taxon>Dikarya</taxon>
        <taxon>Basidiomycota</taxon>
        <taxon>Agaricomycotina</taxon>
        <taxon>Agaricomycetes</taxon>
        <taxon>Agaricomycetidae</taxon>
        <taxon>Agaricales</taxon>
        <taxon>Marasmiineae</taxon>
        <taxon>Marasmiaceae</taxon>
        <taxon>Marasmius</taxon>
    </lineage>
</organism>
<dbReference type="InterPro" id="IPR046347">
    <property type="entry name" value="bZIP_sf"/>
</dbReference>
<keyword evidence="2" id="KW-0805">Transcription regulation</keyword>
<comment type="caution">
    <text evidence="9">The sequence shown here is derived from an EMBL/GenBank/DDBJ whole genome shotgun (WGS) entry which is preliminary data.</text>
</comment>
<dbReference type="PANTHER" id="PTHR13044:SF14">
    <property type="entry name" value="CRYPTOCEPHAL, ISOFORM A"/>
    <property type="match status" value="1"/>
</dbReference>
<comment type="subcellular location">
    <subcellularLocation>
        <location evidence="1">Nucleus</location>
    </subcellularLocation>
</comment>
<keyword evidence="4" id="KW-0804">Transcription</keyword>
<keyword evidence="5" id="KW-0539">Nucleus</keyword>
<feature type="compositionally biased region" description="Low complexity" evidence="7">
    <location>
        <begin position="82"/>
        <end position="93"/>
    </location>
</feature>
<dbReference type="PANTHER" id="PTHR13044">
    <property type="entry name" value="ACTIVATING TRANSCRIPTION FACTOR ATF 4/5"/>
    <property type="match status" value="1"/>
</dbReference>
<evidence type="ECO:0000259" key="8">
    <source>
        <dbReference type="PROSITE" id="PS50217"/>
    </source>
</evidence>
<reference evidence="9 10" key="1">
    <citation type="submission" date="2024-02" db="EMBL/GenBank/DDBJ databases">
        <title>A draft genome for the cacao thread blight pathogen Marasmius crinis-equi.</title>
        <authorList>
            <person name="Cohen S.P."/>
            <person name="Baruah I.K."/>
            <person name="Amoako-Attah I."/>
            <person name="Bukari Y."/>
            <person name="Meinhardt L.W."/>
            <person name="Bailey B.A."/>
        </authorList>
    </citation>
    <scope>NUCLEOTIDE SEQUENCE [LARGE SCALE GENOMIC DNA]</scope>
    <source>
        <strain evidence="9 10">GH-76</strain>
    </source>
</reference>
<feature type="region of interest" description="Disordered" evidence="7">
    <location>
        <begin position="295"/>
        <end position="316"/>
    </location>
</feature>
<evidence type="ECO:0000256" key="1">
    <source>
        <dbReference type="ARBA" id="ARBA00004123"/>
    </source>
</evidence>
<sequence>MPSSHLQGLNVVHPPQPEVDSQDLLTGTHFPDIAAQLALWTNLPFESEEGNVFSHEDKFGKGSPTEEDEEEKRGPAPHDSHVNVVTGTNVGTTEQPQFSIPQRPPTSQQSGSFDLNALISGFGLNFQQQQQNHHAQTPSLAQLLALHSMTQNPTLYQPQSHQPAASQQPIQHATQRTSPTSDSASSGRSSSGNNDMSPPPAKRARARKASVSTADSPTDSVDSSTVAVAAAEDKRRRNTAASARFRLKKKEREFALETKAKELETRVNELERECEGLRRENGWLKGLVVGVTGAAQSSANPQPPVLAGIRRSREDD</sequence>
<evidence type="ECO:0000256" key="6">
    <source>
        <dbReference type="SAM" id="Coils"/>
    </source>
</evidence>
<gene>
    <name evidence="9" type="ORF">V5O48_018905</name>
</gene>
<evidence type="ECO:0000256" key="5">
    <source>
        <dbReference type="ARBA" id="ARBA00023242"/>
    </source>
</evidence>
<evidence type="ECO:0000256" key="3">
    <source>
        <dbReference type="ARBA" id="ARBA00023125"/>
    </source>
</evidence>
<feature type="compositionally biased region" description="Low complexity" evidence="7">
    <location>
        <begin position="157"/>
        <end position="196"/>
    </location>
</feature>
<dbReference type="PROSITE" id="PS50217">
    <property type="entry name" value="BZIP"/>
    <property type="match status" value="1"/>
</dbReference>
<feature type="compositionally biased region" description="Polar residues" evidence="7">
    <location>
        <begin position="94"/>
        <end position="113"/>
    </location>
</feature>
<dbReference type="Gene3D" id="1.20.5.170">
    <property type="match status" value="1"/>
</dbReference>
<dbReference type="InterPro" id="IPR004827">
    <property type="entry name" value="bZIP"/>
</dbReference>
<evidence type="ECO:0000256" key="2">
    <source>
        <dbReference type="ARBA" id="ARBA00023015"/>
    </source>
</evidence>
<feature type="region of interest" description="Disordered" evidence="7">
    <location>
        <begin position="1"/>
        <end position="27"/>
    </location>
</feature>
<dbReference type="SMART" id="SM00338">
    <property type="entry name" value="BRLZ"/>
    <property type="match status" value="1"/>
</dbReference>
<dbReference type="PROSITE" id="PS00036">
    <property type="entry name" value="BZIP_BASIC"/>
    <property type="match status" value="1"/>
</dbReference>